<dbReference type="EMBL" id="MU150272">
    <property type="protein sequence ID" value="KAF9462446.1"/>
    <property type="molecule type" value="Genomic_DNA"/>
</dbReference>
<dbReference type="Proteomes" id="UP000807353">
    <property type="component" value="Unassembled WGS sequence"/>
</dbReference>
<proteinExistence type="predicted"/>
<keyword evidence="2" id="KW-1185">Reference proteome</keyword>
<gene>
    <name evidence="1" type="ORF">BDZ94DRAFT_1261386</name>
</gene>
<evidence type="ECO:0000313" key="1">
    <source>
        <dbReference type="EMBL" id="KAF9462446.1"/>
    </source>
</evidence>
<protein>
    <submittedName>
        <fullName evidence="1">Uncharacterized protein</fullName>
    </submittedName>
</protein>
<comment type="caution">
    <text evidence="1">The sequence shown here is derived from an EMBL/GenBank/DDBJ whole genome shotgun (WGS) entry which is preliminary data.</text>
</comment>
<evidence type="ECO:0000313" key="2">
    <source>
        <dbReference type="Proteomes" id="UP000807353"/>
    </source>
</evidence>
<dbReference type="AlphaFoldDB" id="A0A9P5Y699"/>
<name>A0A9P5Y699_9AGAR</name>
<sequence length="56" mass="6441">MIHEVDTTSRCLPYVRARHAWMPRDVKASSWLDIVVLSTAVGTREPRSLINWVLCC</sequence>
<accession>A0A9P5Y699</accession>
<reference evidence="1" key="1">
    <citation type="submission" date="2020-11" db="EMBL/GenBank/DDBJ databases">
        <authorList>
            <consortium name="DOE Joint Genome Institute"/>
            <person name="Ahrendt S."/>
            <person name="Riley R."/>
            <person name="Andreopoulos W."/>
            <person name="Labutti K."/>
            <person name="Pangilinan J."/>
            <person name="Ruiz-Duenas F.J."/>
            <person name="Barrasa J.M."/>
            <person name="Sanchez-Garcia M."/>
            <person name="Camarero S."/>
            <person name="Miyauchi S."/>
            <person name="Serrano A."/>
            <person name="Linde D."/>
            <person name="Babiker R."/>
            <person name="Drula E."/>
            <person name="Ayuso-Fernandez I."/>
            <person name="Pacheco R."/>
            <person name="Padilla G."/>
            <person name="Ferreira P."/>
            <person name="Barriuso J."/>
            <person name="Kellner H."/>
            <person name="Castanera R."/>
            <person name="Alfaro M."/>
            <person name="Ramirez L."/>
            <person name="Pisabarro A.G."/>
            <person name="Kuo A."/>
            <person name="Tritt A."/>
            <person name="Lipzen A."/>
            <person name="He G."/>
            <person name="Yan M."/>
            <person name="Ng V."/>
            <person name="Cullen D."/>
            <person name="Martin F."/>
            <person name="Rosso M.-N."/>
            <person name="Henrissat B."/>
            <person name="Hibbett D."/>
            <person name="Martinez A.T."/>
            <person name="Grigoriev I.V."/>
        </authorList>
    </citation>
    <scope>NUCLEOTIDE SEQUENCE</scope>
    <source>
        <strain evidence="1">CBS 247.69</strain>
    </source>
</reference>
<organism evidence="1 2">
    <name type="scientific">Collybia nuda</name>
    <dbReference type="NCBI Taxonomy" id="64659"/>
    <lineage>
        <taxon>Eukaryota</taxon>
        <taxon>Fungi</taxon>
        <taxon>Dikarya</taxon>
        <taxon>Basidiomycota</taxon>
        <taxon>Agaricomycotina</taxon>
        <taxon>Agaricomycetes</taxon>
        <taxon>Agaricomycetidae</taxon>
        <taxon>Agaricales</taxon>
        <taxon>Tricholomatineae</taxon>
        <taxon>Clitocybaceae</taxon>
        <taxon>Collybia</taxon>
    </lineage>
</organism>